<sequence length="116" mass="13303">MYINTYWKRAIKRNTCATCTTRARTNFKVKYCSAIKTTVARRYKCKTLINQNHGRLSASSNHVFIRIQDSNIAIHVHEQDIQIIEAMAMKGNATYVGSGKENTQVSHVDMYLLSFI</sequence>
<proteinExistence type="predicted"/>
<dbReference type="AlphaFoldDB" id="A0AAV6JVE2"/>
<gene>
    <name evidence="1" type="ORF">RHGRI_016771</name>
</gene>
<organism evidence="1 2">
    <name type="scientific">Rhododendron griersonianum</name>
    <dbReference type="NCBI Taxonomy" id="479676"/>
    <lineage>
        <taxon>Eukaryota</taxon>
        <taxon>Viridiplantae</taxon>
        <taxon>Streptophyta</taxon>
        <taxon>Embryophyta</taxon>
        <taxon>Tracheophyta</taxon>
        <taxon>Spermatophyta</taxon>
        <taxon>Magnoliopsida</taxon>
        <taxon>eudicotyledons</taxon>
        <taxon>Gunneridae</taxon>
        <taxon>Pentapetalae</taxon>
        <taxon>asterids</taxon>
        <taxon>Ericales</taxon>
        <taxon>Ericaceae</taxon>
        <taxon>Ericoideae</taxon>
        <taxon>Rhodoreae</taxon>
        <taxon>Rhododendron</taxon>
    </lineage>
</organism>
<evidence type="ECO:0000313" key="2">
    <source>
        <dbReference type="Proteomes" id="UP000823749"/>
    </source>
</evidence>
<reference evidence="1 2" key="1">
    <citation type="submission" date="2020-08" db="EMBL/GenBank/DDBJ databases">
        <title>Plant Genome Project.</title>
        <authorList>
            <person name="Zhang R.-G."/>
        </authorList>
    </citation>
    <scope>NUCLEOTIDE SEQUENCE [LARGE SCALE GENOMIC DNA]</scope>
    <source>
        <strain evidence="1">WSP0</strain>
        <tissue evidence="1">Leaf</tissue>
    </source>
</reference>
<comment type="caution">
    <text evidence="1">The sequence shown here is derived from an EMBL/GenBank/DDBJ whole genome shotgun (WGS) entry which is preliminary data.</text>
</comment>
<dbReference type="EMBL" id="JACTNZ010000006">
    <property type="protein sequence ID" value="KAG5544131.1"/>
    <property type="molecule type" value="Genomic_DNA"/>
</dbReference>
<dbReference type="Proteomes" id="UP000823749">
    <property type="component" value="Chromosome 6"/>
</dbReference>
<protein>
    <submittedName>
        <fullName evidence="1">Uncharacterized protein</fullName>
    </submittedName>
</protein>
<evidence type="ECO:0000313" key="1">
    <source>
        <dbReference type="EMBL" id="KAG5544131.1"/>
    </source>
</evidence>
<accession>A0AAV6JVE2</accession>
<name>A0AAV6JVE2_9ERIC</name>
<keyword evidence="2" id="KW-1185">Reference proteome</keyword>